<sequence>MKTADLLLVGGGLASGLLALRLKEAKPALKVVILEKDARLGGNHTWSFHDNDLSGEQRKFLHPMVAHHWPHQSVRFPGLERTLSAGYNSIPSGRFHDVLTKALGEDQIRFNAPVREIAATSVRLDDGTELEAGAVVDASGFKPDPALRIRFQSFLGLELRIAGGHGLAMPVIMDATTPQDSGYRFTYLLPFSADAVLVEDTGYLDDAALDIAGLERRIADYCSGRNWTVQEVVRREQGVLPIALAGDPAHRNRQHAAPQIGLAGAFFHPTTGYSLPDAVRVADVVAALDQLTPDALRQRIDTLSAALWRDRRFFRALNRMLFLAGRPEDRWRVMQRFYRLPQPLIERFYAGSLTPLDKLRILSGKPPVPVGEALRALIQTPAEDTRIHA</sequence>
<dbReference type="GO" id="GO:0045436">
    <property type="term" value="F:lycopene beta cyclase activity"/>
    <property type="evidence" value="ECO:0007669"/>
    <property type="project" value="InterPro"/>
</dbReference>
<keyword evidence="2" id="KW-0413">Isomerase</keyword>
<dbReference type="EC" id="5.5.1.19" evidence="2"/>
<evidence type="ECO:0000313" key="2">
    <source>
        <dbReference type="EMBL" id="MBP0437607.1"/>
    </source>
</evidence>
<proteinExistence type="inferred from homology"/>
<dbReference type="EMBL" id="JAGIYY010000001">
    <property type="protein sequence ID" value="MBP0437607.1"/>
    <property type="molecule type" value="Genomic_DNA"/>
</dbReference>
<dbReference type="SUPFAM" id="SSF51905">
    <property type="entry name" value="FAD/NAD(P)-binding domain"/>
    <property type="match status" value="1"/>
</dbReference>
<evidence type="ECO:0000313" key="3">
    <source>
        <dbReference type="Proteomes" id="UP000666240"/>
    </source>
</evidence>
<dbReference type="AlphaFoldDB" id="A0A8J7R4X8"/>
<dbReference type="NCBIfam" id="TIGR01790">
    <property type="entry name" value="carotene-cycl"/>
    <property type="match status" value="1"/>
</dbReference>
<dbReference type="InterPro" id="IPR036188">
    <property type="entry name" value="FAD/NAD-bd_sf"/>
</dbReference>
<name>A0A8J7R4X8_9HYPH</name>
<dbReference type="GO" id="GO:0016705">
    <property type="term" value="F:oxidoreductase activity, acting on paired donors, with incorporation or reduction of molecular oxygen"/>
    <property type="evidence" value="ECO:0007669"/>
    <property type="project" value="InterPro"/>
</dbReference>
<dbReference type="InterPro" id="IPR010108">
    <property type="entry name" value="Lycopene_cyclase_b/e"/>
</dbReference>
<dbReference type="NCBIfam" id="TIGR01789">
    <property type="entry name" value="lycopene_cycl"/>
    <property type="match status" value="1"/>
</dbReference>
<evidence type="ECO:0000256" key="1">
    <source>
        <dbReference type="ARBA" id="ARBA00006599"/>
    </source>
</evidence>
<dbReference type="Proteomes" id="UP000666240">
    <property type="component" value="Unassembled WGS sequence"/>
</dbReference>
<dbReference type="InterPro" id="IPR008461">
    <property type="entry name" value="CrtY"/>
</dbReference>
<dbReference type="Gene3D" id="3.50.50.60">
    <property type="entry name" value="FAD/NAD(P)-binding domain"/>
    <property type="match status" value="1"/>
</dbReference>
<protein>
    <submittedName>
        <fullName evidence="2">Lycopene beta-cyclase CrtY</fullName>
        <ecNumber evidence="2">5.5.1.19</ecNumber>
    </submittedName>
</protein>
<accession>A0A8J7R4X8</accession>
<dbReference type="GO" id="GO:0016117">
    <property type="term" value="P:carotenoid biosynthetic process"/>
    <property type="evidence" value="ECO:0007669"/>
    <property type="project" value="InterPro"/>
</dbReference>
<reference evidence="2" key="1">
    <citation type="submission" date="2021-03" db="EMBL/GenBank/DDBJ databases">
        <title>Genome sequencing and assembly of Tianweitania sediminis.</title>
        <authorList>
            <person name="Chhetri G."/>
        </authorList>
    </citation>
    <scope>NUCLEOTIDE SEQUENCE</scope>
    <source>
        <strain evidence="2">Z8</strain>
    </source>
</reference>
<comment type="caution">
    <text evidence="2">The sequence shown here is derived from an EMBL/GenBank/DDBJ whole genome shotgun (WGS) entry which is preliminary data.</text>
</comment>
<keyword evidence="3" id="KW-1185">Reference proteome</keyword>
<dbReference type="RefSeq" id="WP_209333602.1">
    <property type="nucleotide sequence ID" value="NZ_JAGIYY010000001.1"/>
</dbReference>
<gene>
    <name evidence="2" type="primary">crtY</name>
    <name evidence="2" type="ORF">J5Y06_02925</name>
</gene>
<organism evidence="2 3">
    <name type="scientific">Tianweitania sediminis</name>
    <dbReference type="NCBI Taxonomy" id="1502156"/>
    <lineage>
        <taxon>Bacteria</taxon>
        <taxon>Pseudomonadati</taxon>
        <taxon>Pseudomonadota</taxon>
        <taxon>Alphaproteobacteria</taxon>
        <taxon>Hyphomicrobiales</taxon>
        <taxon>Phyllobacteriaceae</taxon>
        <taxon>Tianweitania</taxon>
    </lineage>
</organism>
<dbReference type="Pfam" id="PF05834">
    <property type="entry name" value="Lycopene_cycl"/>
    <property type="match status" value="1"/>
</dbReference>
<comment type="similarity">
    <text evidence="1">Belongs to the lycopene cyclase family.</text>
</comment>